<proteinExistence type="inferred from homology"/>
<dbReference type="GO" id="GO:0005615">
    <property type="term" value="C:extracellular space"/>
    <property type="evidence" value="ECO:0007669"/>
    <property type="project" value="TreeGrafter"/>
</dbReference>
<feature type="domain" description="Lipocalin/cytosolic fatty-acid binding" evidence="3">
    <location>
        <begin position="34"/>
        <end position="151"/>
    </location>
</feature>
<feature type="signal peptide" evidence="2">
    <location>
        <begin position="1"/>
        <end position="15"/>
    </location>
</feature>
<dbReference type="Ensembl" id="ENSSSUT00005024194.1">
    <property type="protein sequence ID" value="ENSSSUP00005021157.1"/>
    <property type="gene ID" value="ENSSSUG00005013691.1"/>
</dbReference>
<reference evidence="4" key="2">
    <citation type="submission" date="2025-08" db="UniProtKB">
        <authorList>
            <consortium name="Ensembl"/>
        </authorList>
    </citation>
    <scope>IDENTIFICATION</scope>
</reference>
<dbReference type="Pfam" id="PF00061">
    <property type="entry name" value="Lipocalin"/>
    <property type="match status" value="1"/>
</dbReference>
<evidence type="ECO:0000313" key="5">
    <source>
        <dbReference type="Proteomes" id="UP000472268"/>
    </source>
</evidence>
<evidence type="ECO:0000256" key="2">
    <source>
        <dbReference type="SAM" id="SignalP"/>
    </source>
</evidence>
<dbReference type="AlphaFoldDB" id="A0A673UIT6"/>
<evidence type="ECO:0000313" key="4">
    <source>
        <dbReference type="Ensembl" id="ENSSSUP00005021157.1"/>
    </source>
</evidence>
<name>A0A673UIT6_SURSU</name>
<evidence type="ECO:0000256" key="1">
    <source>
        <dbReference type="ARBA" id="ARBA00006889"/>
    </source>
</evidence>
<dbReference type="Gene3D" id="2.40.128.20">
    <property type="match status" value="1"/>
</dbReference>
<comment type="similarity">
    <text evidence="1">Belongs to the calycin superfamily. Lipocalin family.</text>
</comment>
<feature type="chain" id="PRO_5025378370" description="Lipocalin/cytosolic fatty-acid binding domain-containing protein" evidence="2">
    <location>
        <begin position="16"/>
        <end position="230"/>
    </location>
</feature>
<sequence length="230" mass="25910">TALLLLTLQLSRVSAQELSPRAVVQKNYNMTKVSGTWDSVSTASDDMKRIEENRDLRLFIQNIESLVHEECEHVAVVCKRTGKEGEYSIYYEGDNAVLLSETDYRLYATFYLRNIRNGTETTVLALYGRVPDLRPSFLDRFESVCRKHGLGLLSRFLPRSHPQRPVAHKATRTGSGHWDWNTGLLGGPRLPSLSCPLSRARVPVQVAPSFPGPGPQRRLIWGARALRHLG</sequence>
<evidence type="ECO:0000259" key="3">
    <source>
        <dbReference type="Pfam" id="PF00061"/>
    </source>
</evidence>
<dbReference type="SUPFAM" id="SSF50814">
    <property type="entry name" value="Lipocalins"/>
    <property type="match status" value="1"/>
</dbReference>
<dbReference type="InterPro" id="IPR012674">
    <property type="entry name" value="Calycin"/>
</dbReference>
<keyword evidence="5" id="KW-1185">Reference proteome</keyword>
<reference evidence="4" key="3">
    <citation type="submission" date="2025-09" db="UniProtKB">
        <authorList>
            <consortium name="Ensembl"/>
        </authorList>
    </citation>
    <scope>IDENTIFICATION</scope>
</reference>
<keyword evidence="2" id="KW-0732">Signal</keyword>
<reference evidence="4 5" key="1">
    <citation type="submission" date="2019-05" db="EMBL/GenBank/DDBJ databases">
        <title>A Chromosome-scale Meerkat (S. suricatta) Genome Assembly.</title>
        <authorList>
            <person name="Dudchenko O."/>
            <person name="Lieberman Aiden E."/>
            <person name="Tung J."/>
            <person name="Barreiro L.B."/>
            <person name="Clutton-Brock T.H."/>
        </authorList>
    </citation>
    <scope>NUCLEOTIDE SEQUENCE [LARGE SCALE GENOMIC DNA]</scope>
</reference>
<dbReference type="InterPro" id="IPR002345">
    <property type="entry name" value="Lipocalin"/>
</dbReference>
<dbReference type="GO" id="GO:0036094">
    <property type="term" value="F:small molecule binding"/>
    <property type="evidence" value="ECO:0007669"/>
    <property type="project" value="InterPro"/>
</dbReference>
<dbReference type="Proteomes" id="UP000472268">
    <property type="component" value="Chromosome 13"/>
</dbReference>
<organism evidence="4 5">
    <name type="scientific">Suricata suricatta</name>
    <name type="common">Meerkat</name>
    <dbReference type="NCBI Taxonomy" id="37032"/>
    <lineage>
        <taxon>Eukaryota</taxon>
        <taxon>Metazoa</taxon>
        <taxon>Chordata</taxon>
        <taxon>Craniata</taxon>
        <taxon>Vertebrata</taxon>
        <taxon>Euteleostomi</taxon>
        <taxon>Mammalia</taxon>
        <taxon>Eutheria</taxon>
        <taxon>Laurasiatheria</taxon>
        <taxon>Carnivora</taxon>
        <taxon>Feliformia</taxon>
        <taxon>Herpestidae</taxon>
        <taxon>Suricata</taxon>
    </lineage>
</organism>
<accession>A0A673UIT6</accession>
<protein>
    <recommendedName>
        <fullName evidence="3">Lipocalin/cytosolic fatty-acid binding domain-containing protein</fullName>
    </recommendedName>
</protein>
<dbReference type="PANTHER" id="PTHR11430:SF28">
    <property type="entry name" value="EPIDIDYMAL-SPECIFIC LIPOCALIN-9"/>
    <property type="match status" value="1"/>
</dbReference>
<dbReference type="InterPro" id="IPR000566">
    <property type="entry name" value="Lipocln_cytosolic_FA-bd_dom"/>
</dbReference>
<dbReference type="PANTHER" id="PTHR11430">
    <property type="entry name" value="LIPOCALIN"/>
    <property type="match status" value="1"/>
</dbReference>